<evidence type="ECO:0000313" key="1">
    <source>
        <dbReference type="EMBL" id="ESK51122.1"/>
    </source>
</evidence>
<gene>
    <name evidence="1" type="ORF">P255_01628</name>
</gene>
<dbReference type="AlphaFoldDB" id="V2UMC2"/>
<organism evidence="1 2">
    <name type="scientific">Acinetobacter brisouii CIP 110357</name>
    <dbReference type="NCBI Taxonomy" id="1341683"/>
    <lineage>
        <taxon>Bacteria</taxon>
        <taxon>Pseudomonadati</taxon>
        <taxon>Pseudomonadota</taxon>
        <taxon>Gammaproteobacteria</taxon>
        <taxon>Moraxellales</taxon>
        <taxon>Moraxellaceae</taxon>
        <taxon>Acinetobacter</taxon>
    </lineage>
</organism>
<dbReference type="RefSeq" id="WP_004900563.1">
    <property type="nucleotide sequence ID" value="NZ_BBTI01000002.1"/>
</dbReference>
<sequence length="230" mass="26016">MMIEQQRQQLAMMGIDLWVPRHAAVRSISTATTLWRDADIGQSAQLSIASKRPELESAIVLKKEIKQETVIKPDDQHVSLNVKAVEAPLNLQETAHAAAVTKIDVEPLEIEQQAFQLQVLFSEQFVLLVDQQQLTAQTLPLWRNIQHALHLQDASLQWPFPLVNLQEPSGLQDYLQGFFDVVAAEKSIFCLGELPVSFKLSCQAVASLQDMLQQPLLKQQLWKLIQHLRS</sequence>
<evidence type="ECO:0000313" key="2">
    <source>
        <dbReference type="Proteomes" id="UP000018418"/>
    </source>
</evidence>
<dbReference type="HOGENOM" id="CLU_1280911_0_0_6"/>
<proteinExistence type="predicted"/>
<comment type="caution">
    <text evidence="1">The sequence shown here is derived from an EMBL/GenBank/DDBJ whole genome shotgun (WGS) entry which is preliminary data.</text>
</comment>
<dbReference type="OrthoDB" id="6660515at2"/>
<name>V2UMC2_9GAMM</name>
<accession>V2UMC2</accession>
<keyword evidence="2" id="KW-1185">Reference proteome</keyword>
<protein>
    <submittedName>
        <fullName evidence="1">Uncharacterized protein</fullName>
    </submittedName>
</protein>
<dbReference type="Proteomes" id="UP000018418">
    <property type="component" value="Unassembled WGS sequence"/>
</dbReference>
<dbReference type="EMBL" id="AYEU01000006">
    <property type="protein sequence ID" value="ESK51122.1"/>
    <property type="molecule type" value="Genomic_DNA"/>
</dbReference>
<dbReference type="STRING" id="396323.VH98_02815"/>
<dbReference type="PATRIC" id="fig|1341683.3.peg.1613"/>
<reference evidence="1 2" key="1">
    <citation type="submission" date="2013-10" db="EMBL/GenBank/DDBJ databases">
        <title>The Genome Sequence of Acinetobacter brisouii CIP 110357.</title>
        <authorList>
            <consortium name="The Broad Institute Genomics Platform"/>
            <consortium name="The Broad Institute Genome Sequencing Center for Infectious Disease"/>
            <person name="Cerqueira G."/>
            <person name="Feldgarden M."/>
            <person name="Courvalin P."/>
            <person name="Grillot-Courvalin C."/>
            <person name="Clermont D."/>
            <person name="Rocha E."/>
            <person name="Yoon E.-J."/>
            <person name="Nemec A."/>
            <person name="Young S.K."/>
            <person name="Zeng Q."/>
            <person name="Gargeya S."/>
            <person name="Fitzgerald M."/>
            <person name="Abouelleil A."/>
            <person name="Alvarado L."/>
            <person name="Berlin A.M."/>
            <person name="Chapman S.B."/>
            <person name="Gainer-Dewar J."/>
            <person name="Goldberg J."/>
            <person name="Gnerre S."/>
            <person name="Griggs A."/>
            <person name="Gujja S."/>
            <person name="Hansen M."/>
            <person name="Howarth C."/>
            <person name="Imamovic A."/>
            <person name="Ireland A."/>
            <person name="Larimer J."/>
            <person name="McCowan C."/>
            <person name="Murphy C."/>
            <person name="Pearson M."/>
            <person name="Poon T.W."/>
            <person name="Priest M."/>
            <person name="Roberts A."/>
            <person name="Saif S."/>
            <person name="Shea T."/>
            <person name="Sykes S."/>
            <person name="Wortman J."/>
            <person name="Nusbaum C."/>
            <person name="Birren B."/>
        </authorList>
    </citation>
    <scope>NUCLEOTIDE SEQUENCE [LARGE SCALE GENOMIC DNA]</scope>
    <source>
        <strain evidence="1 2">CIP 110357</strain>
    </source>
</reference>